<organism evidence="2 3">
    <name type="scientific">Prorocentrum cordatum</name>
    <dbReference type="NCBI Taxonomy" id="2364126"/>
    <lineage>
        <taxon>Eukaryota</taxon>
        <taxon>Sar</taxon>
        <taxon>Alveolata</taxon>
        <taxon>Dinophyceae</taxon>
        <taxon>Prorocentrales</taxon>
        <taxon>Prorocentraceae</taxon>
        <taxon>Prorocentrum</taxon>
    </lineage>
</organism>
<accession>A0ABN9TXC3</accession>
<sequence>MSEVLATGRGRSRTRGHLALAQRAGARQLASNARWARRHIEAHRNPSHYGCRQPHRRPKEARRGAGARLLDAGRPRAALLAAEGSPRVSQTCWGDGCLRPEAAALASRGSQRTDGPLATRSTPSGGLRAAWGFPPAPLGWASPSPTWWTFDWLDSGLAWGVALGTPCTRWSAASRARPVGAAGPAGLALARISVWELDVCARRGVHMVVEGPLASQVEQRQPFAKQLRRVKCARYRVDQFACAAAGGKPTTLSLNIEILETAARRCPGRRWAVVRQGQVHHPDGGWRWRTSVAAASPSVLCRAVATALWDAAPARARRGASRPGLEPRWRTRSSRQLAQVASDGAWRSRRTSGARSSTRMGADQHRDGLDLGTELSIRRARRHDVTEPGFLRKLVVAPTTRKKYERCYADVVRSVGRPPRKDANWDLALVNYIEGLYRAGEAATAARYAYHGVSFVNDWPRRSPDLLPKTRLSLLAFARSSPEHCRDPPAIELVLLMLDYFLGRAVGDNCQRMALVAAHGILSFDCYLRPSEGLDLTAGAVGRPRPGAAAQGWAINVAPAGEDAKPSKNRHFDASVLVGAHDRQWVCRVLELLVDNLQPGDRVFRSLRLADLEK</sequence>
<gene>
    <name evidence="2" type="ORF">PCOR1329_LOCUS42947</name>
</gene>
<keyword evidence="3" id="KW-1185">Reference proteome</keyword>
<evidence type="ECO:0000313" key="2">
    <source>
        <dbReference type="EMBL" id="CAK0850556.1"/>
    </source>
</evidence>
<dbReference type="Proteomes" id="UP001189429">
    <property type="component" value="Unassembled WGS sequence"/>
</dbReference>
<comment type="caution">
    <text evidence="2">The sequence shown here is derived from an EMBL/GenBank/DDBJ whole genome shotgun (WGS) entry which is preliminary data.</text>
</comment>
<reference evidence="2" key="1">
    <citation type="submission" date="2023-10" db="EMBL/GenBank/DDBJ databases">
        <authorList>
            <person name="Chen Y."/>
            <person name="Shah S."/>
            <person name="Dougan E. K."/>
            <person name="Thang M."/>
            <person name="Chan C."/>
        </authorList>
    </citation>
    <scope>NUCLEOTIDE SEQUENCE [LARGE SCALE GENOMIC DNA]</scope>
</reference>
<dbReference type="EMBL" id="CAUYUJ010015162">
    <property type="protein sequence ID" value="CAK0850556.1"/>
    <property type="molecule type" value="Genomic_DNA"/>
</dbReference>
<feature type="non-terminal residue" evidence="2">
    <location>
        <position position="614"/>
    </location>
</feature>
<feature type="region of interest" description="Disordered" evidence="1">
    <location>
        <begin position="105"/>
        <end position="128"/>
    </location>
</feature>
<name>A0ABN9TXC3_9DINO</name>
<protein>
    <submittedName>
        <fullName evidence="2">Uncharacterized protein</fullName>
    </submittedName>
</protein>
<feature type="region of interest" description="Disordered" evidence="1">
    <location>
        <begin position="340"/>
        <end position="366"/>
    </location>
</feature>
<evidence type="ECO:0000256" key="1">
    <source>
        <dbReference type="SAM" id="MobiDB-lite"/>
    </source>
</evidence>
<proteinExistence type="predicted"/>
<evidence type="ECO:0000313" key="3">
    <source>
        <dbReference type="Proteomes" id="UP001189429"/>
    </source>
</evidence>
<feature type="compositionally biased region" description="Polar residues" evidence="1">
    <location>
        <begin position="108"/>
        <end position="124"/>
    </location>
</feature>